<dbReference type="PROSITE" id="PS50022">
    <property type="entry name" value="FA58C_3"/>
    <property type="match status" value="1"/>
</dbReference>
<dbReference type="Proteomes" id="UP001198565">
    <property type="component" value="Unassembled WGS sequence"/>
</dbReference>
<dbReference type="EMBL" id="JAINVZ010000005">
    <property type="protein sequence ID" value="MBY8885221.1"/>
    <property type="molecule type" value="Genomic_DNA"/>
</dbReference>
<evidence type="ECO:0000313" key="3">
    <source>
        <dbReference type="EMBL" id="MBY8885221.1"/>
    </source>
</evidence>
<dbReference type="InterPro" id="IPR000421">
    <property type="entry name" value="FA58C"/>
</dbReference>
<proteinExistence type="predicted"/>
<dbReference type="Pfam" id="PF00754">
    <property type="entry name" value="F5_F8_type_C"/>
    <property type="match status" value="1"/>
</dbReference>
<dbReference type="RefSeq" id="WP_222976398.1">
    <property type="nucleotide sequence ID" value="NZ_JAINVZ010000005.1"/>
</dbReference>
<evidence type="ECO:0000259" key="2">
    <source>
        <dbReference type="PROSITE" id="PS50022"/>
    </source>
</evidence>
<dbReference type="SMART" id="SM00710">
    <property type="entry name" value="PbH1"/>
    <property type="match status" value="8"/>
</dbReference>
<feature type="chain" id="PRO_5045444651" evidence="1">
    <location>
        <begin position="40"/>
        <end position="756"/>
    </location>
</feature>
<dbReference type="Gene3D" id="2.60.120.260">
    <property type="entry name" value="Galactose-binding domain-like"/>
    <property type="match status" value="2"/>
</dbReference>
<dbReference type="InterPro" id="IPR033801">
    <property type="entry name" value="CBM6-CBM35-CBM36-like_1"/>
</dbReference>
<keyword evidence="4" id="KW-1185">Reference proteome</keyword>
<feature type="signal peptide" evidence="1">
    <location>
        <begin position="1"/>
        <end position="39"/>
    </location>
</feature>
<name>A0ABS7QPU6_9ACTN</name>
<reference evidence="3 4" key="1">
    <citation type="submission" date="2021-08" db="EMBL/GenBank/DDBJ databases">
        <title>Streptomyces sp. PTM05 isolated from lichen.</title>
        <authorList>
            <person name="Somphong A."/>
            <person name="Phongsopitanun W."/>
            <person name="Tanasupawat S."/>
        </authorList>
    </citation>
    <scope>NUCLEOTIDE SEQUENCE [LARGE SCALE GENOMIC DNA]</scope>
    <source>
        <strain evidence="3 4">Ptm05</strain>
    </source>
</reference>
<organism evidence="3 4">
    <name type="scientific">Streptantibioticus parmotrematis</name>
    <dbReference type="NCBI Taxonomy" id="2873249"/>
    <lineage>
        <taxon>Bacteria</taxon>
        <taxon>Bacillati</taxon>
        <taxon>Actinomycetota</taxon>
        <taxon>Actinomycetes</taxon>
        <taxon>Kitasatosporales</taxon>
        <taxon>Streptomycetaceae</taxon>
        <taxon>Streptantibioticus</taxon>
    </lineage>
</organism>
<dbReference type="InterPro" id="IPR006626">
    <property type="entry name" value="PbH1"/>
</dbReference>
<evidence type="ECO:0000256" key="1">
    <source>
        <dbReference type="SAM" id="SignalP"/>
    </source>
</evidence>
<dbReference type="Gene3D" id="2.160.20.10">
    <property type="entry name" value="Single-stranded right-handed beta-helix, Pectin lyase-like"/>
    <property type="match status" value="1"/>
</dbReference>
<dbReference type="SUPFAM" id="SSF49785">
    <property type="entry name" value="Galactose-binding domain-like"/>
    <property type="match status" value="1"/>
</dbReference>
<dbReference type="Pfam" id="PF22815">
    <property type="entry name" value="CatAgl_D1"/>
    <property type="match status" value="1"/>
</dbReference>
<dbReference type="InterPro" id="IPR006311">
    <property type="entry name" value="TAT_signal"/>
</dbReference>
<dbReference type="Pfam" id="PF22816">
    <property type="entry name" value="CatAgl_D2"/>
    <property type="match status" value="1"/>
</dbReference>
<dbReference type="InterPro" id="IPR008979">
    <property type="entry name" value="Galactose-bd-like_sf"/>
</dbReference>
<dbReference type="PROSITE" id="PS51318">
    <property type="entry name" value="TAT"/>
    <property type="match status" value="1"/>
</dbReference>
<dbReference type="CDD" id="cd14490">
    <property type="entry name" value="CBM6-CBM35-CBM36_like_1"/>
    <property type="match status" value="1"/>
</dbReference>
<dbReference type="SMART" id="SM00231">
    <property type="entry name" value="FA58C"/>
    <property type="match status" value="1"/>
</dbReference>
<keyword evidence="1" id="KW-0732">Signal</keyword>
<gene>
    <name evidence="3" type="ORF">K7472_10230</name>
</gene>
<dbReference type="SUPFAM" id="SSF51126">
    <property type="entry name" value="Pectin lyase-like"/>
    <property type="match status" value="1"/>
</dbReference>
<evidence type="ECO:0000313" key="4">
    <source>
        <dbReference type="Proteomes" id="UP001198565"/>
    </source>
</evidence>
<feature type="domain" description="F5/8 type C" evidence="2">
    <location>
        <begin position="642"/>
        <end position="756"/>
    </location>
</feature>
<comment type="caution">
    <text evidence="3">The sequence shown here is derived from an EMBL/GenBank/DDBJ whole genome shotgun (WGS) entry which is preliminary data.</text>
</comment>
<dbReference type="InterPro" id="IPR012334">
    <property type="entry name" value="Pectin_lyas_fold"/>
</dbReference>
<accession>A0ABS7QPU6</accession>
<dbReference type="InterPro" id="IPR055149">
    <property type="entry name" value="Agl_cat_D2"/>
</dbReference>
<dbReference type="InterPro" id="IPR011050">
    <property type="entry name" value="Pectin_lyase_fold/virulence"/>
</dbReference>
<protein>
    <submittedName>
        <fullName evidence="3">Discoidin domain-containing protein</fullName>
    </submittedName>
</protein>
<sequence>MDTHRRKTHHPPRRPVIARLVAAAAVCATAVALASPAHAAGSGHHAKPAAARPAAVTGGQGASVPFTEYEAENAATNGTVIGPDYTQGTVASEASGRKAVQLSGQGQYVEFTLTAPANAVDVSYNLPQGSSGSLAVYVNGTRISKTLPVTSKYSYISTPNIGGSKTHHFFDDARMLLGQNLQAGAKVRLQVDSDSTGGPFTIDLADFEQVAAPAAQPSNALSVTDYGADPSGQGDSTNAFDQAISAARSQGKEVWIPQGVFTITSPLPVDGITLIGAGDWYSELHGTHLIDMSGAQGDVKLENFAAIGEVTTRNDSSPDNFVNGSLGSGSVVSGLWIQHEKVGLWLEGTNTDLQVTGNRILDTTADGININGTATGAVIKDNYIRNTGDDGLAMWSLYAPDTDDSFVDNTVVQPNLANGIALYGGKDLTVQGNYVADTNALGSGIAISNQAFLQPFNPLSGTITVADNTIERGGAMNPNWNHPMGALRVDSYDYAISNPVNITDTVIKDSPYSAFEFVSGGGHGYPITNVTVNGASVTNTGTVVVQNETQGSATFSNVTATGVGAAGVYNCPYPSGSGTFAVTDGGGNSGWSSVWNDCSTWPTPNGGNPGGGGTPGTGNLALHRPVSDTGHQDVYVASNAVDGDANTYWESTDNAFPQSFTVDLGSTQAVGRLVLKLPPSNAWGTRTQTLSVLGSTDGSAYSTLVGSKGYTFDPASGNTATVTLPAGTSTRYLRLTFTGNTGWPAGQLSEFEAYAQ</sequence>